<comment type="caution">
    <text evidence="2">The sequence shown here is derived from an EMBL/GenBank/DDBJ whole genome shotgun (WGS) entry which is preliminary data.</text>
</comment>
<keyword evidence="3" id="KW-1185">Reference proteome</keyword>
<organism evidence="2 3">
    <name type="scientific">Ephemerocybe angulata</name>
    <dbReference type="NCBI Taxonomy" id="980116"/>
    <lineage>
        <taxon>Eukaryota</taxon>
        <taxon>Fungi</taxon>
        <taxon>Dikarya</taxon>
        <taxon>Basidiomycota</taxon>
        <taxon>Agaricomycotina</taxon>
        <taxon>Agaricomycetes</taxon>
        <taxon>Agaricomycetidae</taxon>
        <taxon>Agaricales</taxon>
        <taxon>Agaricineae</taxon>
        <taxon>Psathyrellaceae</taxon>
        <taxon>Ephemerocybe</taxon>
    </lineage>
</organism>
<accession>A0A8H6HTB6</accession>
<proteinExistence type="predicted"/>
<dbReference type="EMBL" id="JACGCI010000046">
    <property type="protein sequence ID" value="KAF6751962.1"/>
    <property type="molecule type" value="Genomic_DNA"/>
</dbReference>
<evidence type="ECO:0000313" key="2">
    <source>
        <dbReference type="EMBL" id="KAF6751962.1"/>
    </source>
</evidence>
<dbReference type="OrthoDB" id="3044400at2759"/>
<evidence type="ECO:0000313" key="3">
    <source>
        <dbReference type="Proteomes" id="UP000521943"/>
    </source>
</evidence>
<protein>
    <submittedName>
        <fullName evidence="2">Uncharacterized protein</fullName>
    </submittedName>
</protein>
<name>A0A8H6HTB6_9AGAR</name>
<feature type="region of interest" description="Disordered" evidence="1">
    <location>
        <begin position="244"/>
        <end position="289"/>
    </location>
</feature>
<gene>
    <name evidence="2" type="ORF">DFP72DRAFT_1070666</name>
</gene>
<dbReference type="Proteomes" id="UP000521943">
    <property type="component" value="Unassembled WGS sequence"/>
</dbReference>
<feature type="compositionally biased region" description="Acidic residues" evidence="1">
    <location>
        <begin position="252"/>
        <end position="289"/>
    </location>
</feature>
<dbReference type="AlphaFoldDB" id="A0A8H6HTB6"/>
<evidence type="ECO:0000256" key="1">
    <source>
        <dbReference type="SAM" id="MobiDB-lite"/>
    </source>
</evidence>
<reference evidence="2 3" key="1">
    <citation type="submission" date="2020-07" db="EMBL/GenBank/DDBJ databases">
        <title>Comparative genomics of pyrophilous fungi reveals a link between fire events and developmental genes.</title>
        <authorList>
            <consortium name="DOE Joint Genome Institute"/>
            <person name="Steindorff A.S."/>
            <person name="Carver A."/>
            <person name="Calhoun S."/>
            <person name="Stillman K."/>
            <person name="Liu H."/>
            <person name="Lipzen A."/>
            <person name="Pangilinan J."/>
            <person name="Labutti K."/>
            <person name="Bruns T.D."/>
            <person name="Grigoriev I.V."/>
        </authorList>
    </citation>
    <scope>NUCLEOTIDE SEQUENCE [LARGE SCALE GENOMIC DNA]</scope>
    <source>
        <strain evidence="2 3">CBS 144469</strain>
    </source>
</reference>
<sequence>MPPKLTEAVATKKAGTTPWSESTLAKTWMAANQTRLAKRKRAESIVDADEACPKRAKGDVEVIEALGASIAQSEPELPCKLDEDTKERLMSLWELLDYSEHNKRSMGAIMDAIAFEDIRQDSVEDMIEAVLGLLKTRALSGEGIWRDLEAIERINIKHGYGEYDAEPVELSEEVQDRLDVIDGMVGVLSKTFLKDVNIGIGNWGNGTNSEMAADIVETLGSRARDEGSDLLDEYKVIKSVYRSCWGGCGGSSDEEEEGEEEEEEEEEEEGEEEEEEGEEEGEQEVEQEW</sequence>